<keyword evidence="12" id="KW-0964">Secreted</keyword>
<dbReference type="SUPFAM" id="SSF50494">
    <property type="entry name" value="Trypsin-like serine proteases"/>
    <property type="match status" value="1"/>
</dbReference>
<dbReference type="OrthoDB" id="547031at2759"/>
<dbReference type="GO" id="GO:0006508">
    <property type="term" value="P:proteolysis"/>
    <property type="evidence" value="ECO:0007669"/>
    <property type="project" value="UniProtKB-KW"/>
</dbReference>
<dbReference type="InterPro" id="IPR001314">
    <property type="entry name" value="Peptidase_S1A"/>
</dbReference>
<evidence type="ECO:0000259" key="14">
    <source>
        <dbReference type="PROSITE" id="PS51888"/>
    </source>
</evidence>
<evidence type="ECO:0000256" key="12">
    <source>
        <dbReference type="RuleBase" id="RU366078"/>
    </source>
</evidence>
<evidence type="ECO:0000256" key="3">
    <source>
        <dbReference type="ARBA" id="ARBA00022729"/>
    </source>
</evidence>
<protein>
    <recommendedName>
        <fullName evidence="12">CLIP domain-containing serine protease</fullName>
        <ecNumber evidence="11">3.4.21.-</ecNumber>
    </recommendedName>
</protein>
<comment type="domain">
    <text evidence="12">The clip domain consists of 35-55 residues which are 'knitted' together usually by 3 conserved disulfide bonds forming a clip-like compact structure.</text>
</comment>
<dbReference type="STRING" id="30019.A0A0M4EPI6"/>
<feature type="domain" description="Peptidase S1" evidence="13">
    <location>
        <begin position="92"/>
        <end position="346"/>
    </location>
</feature>
<dbReference type="AlphaFoldDB" id="A0A0M4EPI6"/>
<evidence type="ECO:0000256" key="6">
    <source>
        <dbReference type="ARBA" id="ARBA00022837"/>
    </source>
</evidence>
<keyword evidence="5 11" id="KW-0720">Serine protease</keyword>
<evidence type="ECO:0000256" key="8">
    <source>
        <dbReference type="ARBA" id="ARBA00023157"/>
    </source>
</evidence>
<dbReference type="SMR" id="A0A0M4EPI6"/>
<dbReference type="SMART" id="SM00020">
    <property type="entry name" value="Tryp_SPc"/>
    <property type="match status" value="1"/>
</dbReference>
<reference evidence="15 16" key="1">
    <citation type="submission" date="2015-08" db="EMBL/GenBank/DDBJ databases">
        <title>Ancestral chromatin configuration constrains chromatin evolution on differentiating sex chromosomes in Drosophila.</title>
        <authorList>
            <person name="Zhou Q."/>
            <person name="Bachtrog D."/>
        </authorList>
    </citation>
    <scope>NUCLEOTIDE SEQUENCE [LARGE SCALE GENOMIC DNA]</scope>
    <source>
        <tissue evidence="15">Whole larvae</tissue>
    </source>
</reference>
<dbReference type="EMBL" id="CP012526">
    <property type="protein sequence ID" value="ALC46035.1"/>
    <property type="molecule type" value="Genomic_DNA"/>
</dbReference>
<dbReference type="GO" id="GO:0004252">
    <property type="term" value="F:serine-type endopeptidase activity"/>
    <property type="evidence" value="ECO:0007669"/>
    <property type="project" value="UniProtKB-UniRule"/>
</dbReference>
<gene>
    <name evidence="15" type="ORF">Dbus_chr3Rg785</name>
</gene>
<dbReference type="GO" id="GO:0005576">
    <property type="term" value="C:extracellular region"/>
    <property type="evidence" value="ECO:0007669"/>
    <property type="project" value="UniProtKB-SubCell"/>
</dbReference>
<evidence type="ECO:0000256" key="2">
    <source>
        <dbReference type="ARBA" id="ARBA00022723"/>
    </source>
</evidence>
<dbReference type="Pfam" id="PF00089">
    <property type="entry name" value="Trypsin"/>
    <property type="match status" value="1"/>
</dbReference>
<evidence type="ECO:0000313" key="16">
    <source>
        <dbReference type="Proteomes" id="UP000494163"/>
    </source>
</evidence>
<dbReference type="InterPro" id="IPR022700">
    <property type="entry name" value="CLIP"/>
</dbReference>
<dbReference type="Proteomes" id="UP000494163">
    <property type="component" value="Chromosome 3R"/>
</dbReference>
<feature type="domain" description="Clip" evidence="14">
    <location>
        <begin position="4"/>
        <end position="62"/>
    </location>
</feature>
<dbReference type="InterPro" id="IPR038565">
    <property type="entry name" value="CLIP_sf"/>
</dbReference>
<keyword evidence="6" id="KW-0106">Calcium</keyword>
<dbReference type="PANTHER" id="PTHR24256">
    <property type="entry name" value="TRYPTASE-RELATED"/>
    <property type="match status" value="1"/>
</dbReference>
<dbReference type="InterPro" id="IPR051487">
    <property type="entry name" value="Ser/Thr_Proteases_Immune/Dev"/>
</dbReference>
<keyword evidence="9" id="KW-0325">Glycoprotein</keyword>
<dbReference type="PROSITE" id="PS50240">
    <property type="entry name" value="TRYPSIN_DOM"/>
    <property type="match status" value="1"/>
</dbReference>
<organism evidence="15 16">
    <name type="scientific">Drosophila busckii</name>
    <name type="common">Fruit fly</name>
    <dbReference type="NCBI Taxonomy" id="30019"/>
    <lineage>
        <taxon>Eukaryota</taxon>
        <taxon>Metazoa</taxon>
        <taxon>Ecdysozoa</taxon>
        <taxon>Arthropoda</taxon>
        <taxon>Hexapoda</taxon>
        <taxon>Insecta</taxon>
        <taxon>Pterygota</taxon>
        <taxon>Neoptera</taxon>
        <taxon>Endopterygota</taxon>
        <taxon>Diptera</taxon>
        <taxon>Brachycera</taxon>
        <taxon>Muscomorpha</taxon>
        <taxon>Ephydroidea</taxon>
        <taxon>Drosophilidae</taxon>
        <taxon>Drosophila</taxon>
    </lineage>
</organism>
<dbReference type="CDD" id="cd00190">
    <property type="entry name" value="Tryp_SPc"/>
    <property type="match status" value="1"/>
</dbReference>
<dbReference type="InterPro" id="IPR018114">
    <property type="entry name" value="TRYPSIN_HIS"/>
</dbReference>
<evidence type="ECO:0000256" key="11">
    <source>
        <dbReference type="RuleBase" id="RU363034"/>
    </source>
</evidence>
<dbReference type="PROSITE" id="PS51888">
    <property type="entry name" value="CLIP"/>
    <property type="match status" value="1"/>
</dbReference>
<evidence type="ECO:0000313" key="15">
    <source>
        <dbReference type="EMBL" id="ALC46035.1"/>
    </source>
</evidence>
<evidence type="ECO:0000256" key="9">
    <source>
        <dbReference type="ARBA" id="ARBA00023180"/>
    </source>
</evidence>
<dbReference type="Gene3D" id="2.40.10.10">
    <property type="entry name" value="Trypsin-like serine proteases"/>
    <property type="match status" value="2"/>
</dbReference>
<dbReference type="FunFam" id="2.40.10.10:FF:000078">
    <property type="entry name" value="Serine protease H137"/>
    <property type="match status" value="1"/>
</dbReference>
<dbReference type="InterPro" id="IPR001254">
    <property type="entry name" value="Trypsin_dom"/>
</dbReference>
<accession>A0A0M4EPI6</accession>
<evidence type="ECO:0000259" key="13">
    <source>
        <dbReference type="PROSITE" id="PS50240"/>
    </source>
</evidence>
<evidence type="ECO:0000256" key="5">
    <source>
        <dbReference type="ARBA" id="ARBA00022825"/>
    </source>
</evidence>
<proteinExistence type="inferred from homology"/>
<dbReference type="GO" id="GO:0046872">
    <property type="term" value="F:metal ion binding"/>
    <property type="evidence" value="ECO:0007669"/>
    <property type="project" value="UniProtKB-KW"/>
</dbReference>
<comment type="subcellular location">
    <subcellularLocation>
        <location evidence="12">Secreted</location>
    </subcellularLocation>
</comment>
<keyword evidence="4 11" id="KW-0378">Hydrolase</keyword>
<evidence type="ECO:0000256" key="7">
    <source>
        <dbReference type="ARBA" id="ARBA00023145"/>
    </source>
</evidence>
<dbReference type="EC" id="3.4.21.-" evidence="11"/>
<keyword evidence="1 11" id="KW-0645">Protease</keyword>
<dbReference type="PROSITE" id="PS00134">
    <property type="entry name" value="TRYPSIN_HIS"/>
    <property type="match status" value="1"/>
</dbReference>
<keyword evidence="16" id="KW-1185">Reference proteome</keyword>
<dbReference type="GO" id="GO:0051604">
    <property type="term" value="P:protein maturation"/>
    <property type="evidence" value="ECO:0007669"/>
    <property type="project" value="UniProtKB-ARBA"/>
</dbReference>
<dbReference type="PROSITE" id="PS00135">
    <property type="entry name" value="TRYPSIN_SER"/>
    <property type="match status" value="1"/>
</dbReference>
<dbReference type="PRINTS" id="PR00722">
    <property type="entry name" value="CHYMOTRYPSIN"/>
</dbReference>
<dbReference type="SMART" id="SM00680">
    <property type="entry name" value="CLIP"/>
    <property type="match status" value="1"/>
</dbReference>
<dbReference type="InterPro" id="IPR009003">
    <property type="entry name" value="Peptidase_S1_PA"/>
</dbReference>
<sequence>YGDDCNTPRGDRGQCLPYSSCADIEKQLLQAQKSGERVTPEYAGYLQSAACGEYNGVLHFCCALPQIQHNSKVMELFKSSNFSCGSILNQRVANGYEVQLSSRPWMALLRYQSNGESRFLCGGTLISNRYVLTAAHCIFGLQEQLYQIRLGEHRISTERDCRQQGRKQKCAPPVVDLAIEKYLMHERYDGRRIMNDIALLRLNDTVNFEKHIKPICLPISSELKQQSESLPNYFVTGWGTTENGSSSDVLLQASVPIQQRSSCSDAYRRDVPHSQLCVGGADLQDSCKGDSGGPLQAPALYLDEYKLRMVQFGIVSQGVTSCGQISLPGLYTNIADYVQWITDTMAVNGL</sequence>
<name>A0A0M4EPI6_DROBS</name>
<dbReference type="FunFam" id="2.40.10.10:FF:000028">
    <property type="entry name" value="Serine protease easter"/>
    <property type="match status" value="1"/>
</dbReference>
<dbReference type="OMA" id="DYVQWIT"/>
<dbReference type="InterPro" id="IPR033116">
    <property type="entry name" value="TRYPSIN_SER"/>
</dbReference>
<comment type="similarity">
    <text evidence="10 12">Belongs to the peptidase S1 family. CLIP subfamily.</text>
</comment>
<evidence type="ECO:0000256" key="1">
    <source>
        <dbReference type="ARBA" id="ARBA00022670"/>
    </source>
</evidence>
<dbReference type="Gene3D" id="3.30.1640.30">
    <property type="match status" value="1"/>
</dbReference>
<dbReference type="InterPro" id="IPR043504">
    <property type="entry name" value="Peptidase_S1_PA_chymotrypsin"/>
</dbReference>
<keyword evidence="2" id="KW-0479">Metal-binding</keyword>
<keyword evidence="3" id="KW-0732">Signal</keyword>
<keyword evidence="8" id="KW-1015">Disulfide bond</keyword>
<evidence type="ECO:0000256" key="4">
    <source>
        <dbReference type="ARBA" id="ARBA00022801"/>
    </source>
</evidence>
<dbReference type="Pfam" id="PF12032">
    <property type="entry name" value="CLIP"/>
    <property type="match status" value="1"/>
</dbReference>
<keyword evidence="7" id="KW-0865">Zymogen</keyword>
<feature type="non-terminal residue" evidence="15">
    <location>
        <position position="1"/>
    </location>
</feature>
<evidence type="ECO:0000256" key="10">
    <source>
        <dbReference type="ARBA" id="ARBA00024195"/>
    </source>
</evidence>